<gene>
    <name evidence="15" type="primary">cyoE</name>
    <name evidence="14" type="synonym">ctaB</name>
    <name evidence="15" type="ORF">ARTHRO_40397</name>
</gene>
<dbReference type="Proteomes" id="UP000032946">
    <property type="component" value="Chromosome"/>
</dbReference>
<evidence type="ECO:0000256" key="4">
    <source>
        <dbReference type="ARBA" id="ARBA00022475"/>
    </source>
</evidence>
<evidence type="ECO:0000256" key="12">
    <source>
        <dbReference type="ARBA" id="ARBA00042475"/>
    </source>
</evidence>
<keyword evidence="4 14" id="KW-1003">Cell membrane</keyword>
<comment type="similarity">
    <text evidence="14">Belongs to the UbiA prenyltransferase family. Protoheme IX farnesyltransferase subfamily.</text>
</comment>
<keyword evidence="6 14" id="KW-0812">Transmembrane</keyword>
<keyword evidence="16" id="KW-1185">Reference proteome</keyword>
<evidence type="ECO:0000256" key="10">
    <source>
        <dbReference type="ARBA" id="ARBA00030253"/>
    </source>
</evidence>
<evidence type="ECO:0000256" key="13">
    <source>
        <dbReference type="ARBA" id="ARBA00047690"/>
    </source>
</evidence>
<feature type="transmembrane region" description="Helical" evidence="14">
    <location>
        <begin position="124"/>
        <end position="141"/>
    </location>
</feature>
<dbReference type="GO" id="GO:0048034">
    <property type="term" value="P:heme O biosynthetic process"/>
    <property type="evidence" value="ECO:0007669"/>
    <property type="project" value="UniProtKB-UniRule"/>
</dbReference>
<dbReference type="InterPro" id="IPR030470">
    <property type="entry name" value="UbiA_prenylTrfase_CS"/>
</dbReference>
<dbReference type="NCBIfam" id="TIGR01473">
    <property type="entry name" value="cyoE_ctaB"/>
    <property type="match status" value="1"/>
</dbReference>
<feature type="transmembrane region" description="Helical" evidence="14">
    <location>
        <begin position="31"/>
        <end position="47"/>
    </location>
</feature>
<reference evidence="15 16" key="1">
    <citation type="submission" date="2014-02" db="EMBL/GenBank/DDBJ databases">
        <authorList>
            <person name="Genoscope - CEA"/>
        </authorList>
    </citation>
    <scope>NUCLEOTIDE SEQUENCE [LARGE SCALE GENOMIC DNA]</scope>
    <source>
        <strain evidence="15 16">PCC 8005</strain>
    </source>
</reference>
<name>A0A9P1KGR2_9CYAN</name>
<dbReference type="GO" id="GO:0005886">
    <property type="term" value="C:plasma membrane"/>
    <property type="evidence" value="ECO:0007669"/>
    <property type="project" value="UniProtKB-SubCell"/>
</dbReference>
<dbReference type="AlphaFoldDB" id="A0A9P1KGR2"/>
<proteinExistence type="inferred from homology"/>
<comment type="function">
    <text evidence="14">Converts heme B (protoheme IX) to heme O by substitution of the vinyl group on carbon 2 of heme B porphyrin ring with a hydroxyethyl farnesyl side group.</text>
</comment>
<keyword evidence="8 14" id="KW-0350">Heme biosynthesis</keyword>
<dbReference type="PANTHER" id="PTHR43448">
    <property type="entry name" value="PROTOHEME IX FARNESYLTRANSFERASE, MITOCHONDRIAL"/>
    <property type="match status" value="1"/>
</dbReference>
<feature type="transmembrane region" description="Helical" evidence="14">
    <location>
        <begin position="98"/>
        <end position="118"/>
    </location>
</feature>
<dbReference type="Pfam" id="PF01040">
    <property type="entry name" value="UbiA"/>
    <property type="match status" value="1"/>
</dbReference>
<dbReference type="FunFam" id="1.10.357.140:FF:000001">
    <property type="entry name" value="Protoheme IX farnesyltransferase"/>
    <property type="match status" value="1"/>
</dbReference>
<keyword evidence="7 14" id="KW-1133">Transmembrane helix</keyword>
<dbReference type="PROSITE" id="PS00943">
    <property type="entry name" value="UBIA"/>
    <property type="match status" value="1"/>
</dbReference>
<dbReference type="InterPro" id="IPR044878">
    <property type="entry name" value="UbiA_sf"/>
</dbReference>
<dbReference type="GO" id="GO:0008495">
    <property type="term" value="F:protoheme IX farnesyltransferase activity"/>
    <property type="evidence" value="ECO:0007669"/>
    <property type="project" value="UniProtKB-UniRule"/>
</dbReference>
<accession>A0A9P1KGR2</accession>
<evidence type="ECO:0000313" key="16">
    <source>
        <dbReference type="Proteomes" id="UP000032946"/>
    </source>
</evidence>
<feature type="transmembrane region" description="Helical" evidence="14">
    <location>
        <begin position="177"/>
        <end position="197"/>
    </location>
</feature>
<dbReference type="PANTHER" id="PTHR43448:SF7">
    <property type="entry name" value="4-HYDROXYBENZOATE SOLANESYLTRANSFERASE"/>
    <property type="match status" value="1"/>
</dbReference>
<dbReference type="InterPro" id="IPR000537">
    <property type="entry name" value="UbiA_prenyltransferase"/>
</dbReference>
<evidence type="ECO:0000256" key="1">
    <source>
        <dbReference type="ARBA" id="ARBA00004651"/>
    </source>
</evidence>
<feature type="transmembrane region" description="Helical" evidence="14">
    <location>
        <begin position="153"/>
        <end position="171"/>
    </location>
</feature>
<dbReference type="InterPro" id="IPR006369">
    <property type="entry name" value="Protohaem_IX_farnesylTrfase"/>
</dbReference>
<evidence type="ECO:0000256" key="6">
    <source>
        <dbReference type="ARBA" id="ARBA00022692"/>
    </source>
</evidence>
<dbReference type="NCBIfam" id="NF003349">
    <property type="entry name" value="PRK04375.1-2"/>
    <property type="match status" value="1"/>
</dbReference>
<dbReference type="CDD" id="cd13957">
    <property type="entry name" value="PT_UbiA_Cox10"/>
    <property type="match status" value="1"/>
</dbReference>
<evidence type="ECO:0000256" key="2">
    <source>
        <dbReference type="ARBA" id="ARBA00004919"/>
    </source>
</evidence>
<keyword evidence="5 14" id="KW-0808">Transferase</keyword>
<feature type="transmembrane region" description="Helical" evidence="14">
    <location>
        <begin position="282"/>
        <end position="299"/>
    </location>
</feature>
<evidence type="ECO:0000256" key="3">
    <source>
        <dbReference type="ARBA" id="ARBA00012292"/>
    </source>
</evidence>
<dbReference type="RefSeq" id="WP_006624865.1">
    <property type="nucleotide sequence ID" value="NZ_FO818640.1"/>
</dbReference>
<comment type="pathway">
    <text evidence="2 14">Porphyrin-containing compound metabolism; heme O biosynthesis; heme O from protoheme: step 1/1.</text>
</comment>
<evidence type="ECO:0000256" key="5">
    <source>
        <dbReference type="ARBA" id="ARBA00022679"/>
    </source>
</evidence>
<evidence type="ECO:0000313" key="15">
    <source>
        <dbReference type="EMBL" id="CDM95991.1"/>
    </source>
</evidence>
<evidence type="ECO:0000256" key="7">
    <source>
        <dbReference type="ARBA" id="ARBA00022989"/>
    </source>
</evidence>
<comment type="miscellaneous">
    <text evidence="14">Carbon 2 of the heme B porphyrin ring is defined according to the Fischer nomenclature.</text>
</comment>
<feature type="transmembrane region" description="Helical" evidence="14">
    <location>
        <begin position="226"/>
        <end position="244"/>
    </location>
</feature>
<evidence type="ECO:0000256" key="8">
    <source>
        <dbReference type="ARBA" id="ARBA00023133"/>
    </source>
</evidence>
<dbReference type="HAMAP" id="MF_00154">
    <property type="entry name" value="CyoE_CtaB"/>
    <property type="match status" value="1"/>
</dbReference>
<dbReference type="EC" id="2.5.1.141" evidence="3 14"/>
<feature type="transmembrane region" description="Helical" evidence="14">
    <location>
        <begin position="53"/>
        <end position="77"/>
    </location>
</feature>
<dbReference type="EMBL" id="FO818640">
    <property type="protein sequence ID" value="CDM95991.1"/>
    <property type="molecule type" value="Genomic_DNA"/>
</dbReference>
<sequence>MQEIIQTNSSRHHNNPLQVLKSYYQLTKPRIILLLLITTAAGMWLAAEGEVDPLLLLVTMVGGTLASGAANTINCLYDSDIDYIMERTRWRPIPSGRVKPRDAMIFAIALAIASFTLLTVFANLLAALLAMSGIVFYVAIYTHWLKRHSTQNIVIGGAAGAIPPLVGWAAVTGDLSWAAWLLFVIIFLWTPPHFWALAIMIRDEYQDVGVPMLPVIEGDELTAQQIWIYSLVLIPTSLLLVYPLHTSGWVYGAIALGLGAVFLQKAWELLQTPHNRDVARSLFKYSILYLMLLCAGMVVDSLPATHEMTMAVAHTWQTWMGVNS</sequence>
<evidence type="ECO:0000256" key="11">
    <source>
        <dbReference type="ARBA" id="ARBA00040810"/>
    </source>
</evidence>
<evidence type="ECO:0000256" key="14">
    <source>
        <dbReference type="HAMAP-Rule" id="MF_00154"/>
    </source>
</evidence>
<organism evidence="15 16">
    <name type="scientific">Limnospira indica PCC 8005</name>
    <dbReference type="NCBI Taxonomy" id="376219"/>
    <lineage>
        <taxon>Bacteria</taxon>
        <taxon>Bacillati</taxon>
        <taxon>Cyanobacteriota</taxon>
        <taxon>Cyanophyceae</taxon>
        <taxon>Oscillatoriophycideae</taxon>
        <taxon>Oscillatoriales</taxon>
        <taxon>Sirenicapillariaceae</taxon>
        <taxon>Limnospira</taxon>
    </lineage>
</organism>
<evidence type="ECO:0000256" key="9">
    <source>
        <dbReference type="ARBA" id="ARBA00023136"/>
    </source>
</evidence>
<keyword evidence="9 14" id="KW-0472">Membrane</keyword>
<dbReference type="Gene3D" id="1.10.357.140">
    <property type="entry name" value="UbiA prenyltransferase"/>
    <property type="match status" value="1"/>
</dbReference>
<comment type="catalytic activity">
    <reaction evidence="13 14">
        <text>heme b + (2E,6E)-farnesyl diphosphate + H2O = Fe(II)-heme o + diphosphate</text>
        <dbReference type="Rhea" id="RHEA:28070"/>
        <dbReference type="ChEBI" id="CHEBI:15377"/>
        <dbReference type="ChEBI" id="CHEBI:33019"/>
        <dbReference type="ChEBI" id="CHEBI:60344"/>
        <dbReference type="ChEBI" id="CHEBI:60530"/>
        <dbReference type="ChEBI" id="CHEBI:175763"/>
        <dbReference type="EC" id="2.5.1.141"/>
    </reaction>
</comment>
<protein>
    <recommendedName>
        <fullName evidence="11 14">Protoheme IX farnesyltransferase</fullName>
        <ecNumber evidence="3 14">2.5.1.141</ecNumber>
    </recommendedName>
    <alternativeName>
        <fullName evidence="12 14">Heme B farnesyltransferase</fullName>
    </alternativeName>
    <alternativeName>
        <fullName evidence="10 14">Heme O synthase</fullName>
    </alternativeName>
</protein>
<comment type="subcellular location">
    <subcellularLocation>
        <location evidence="1 14">Cell membrane</location>
        <topology evidence="1 14">Multi-pass membrane protein</topology>
    </subcellularLocation>
</comment>
<feature type="transmembrane region" description="Helical" evidence="14">
    <location>
        <begin position="250"/>
        <end position="270"/>
    </location>
</feature>